<name>A0ABV3NNB3_9BACI</name>
<organism evidence="1 2">
    <name type="scientific">Heyndrickxia faecalis</name>
    <dbReference type="NCBI Taxonomy" id="2824910"/>
    <lineage>
        <taxon>Bacteria</taxon>
        <taxon>Bacillati</taxon>
        <taxon>Bacillota</taxon>
        <taxon>Bacilli</taxon>
        <taxon>Bacillales</taxon>
        <taxon>Bacillaceae</taxon>
        <taxon>Heyndrickxia</taxon>
    </lineage>
</organism>
<dbReference type="Proteomes" id="UP001555176">
    <property type="component" value="Unassembled WGS sequence"/>
</dbReference>
<evidence type="ECO:0000313" key="2">
    <source>
        <dbReference type="Proteomes" id="UP001555176"/>
    </source>
</evidence>
<feature type="non-terminal residue" evidence="1">
    <location>
        <position position="1"/>
    </location>
</feature>
<reference evidence="1 2" key="1">
    <citation type="submission" date="2024-04" db="EMBL/GenBank/DDBJ databases">
        <title>Bacterial genomes from commercial probiotics.</title>
        <authorList>
            <person name="Brady R."/>
            <person name="Call G.B."/>
            <person name="Chaston J.M."/>
        </authorList>
    </citation>
    <scope>NUCLEOTIDE SEQUENCE [LARGE SCALE GENOMIC DNA]</scope>
    <source>
        <strain evidence="2">gbc_m</strain>
    </source>
</reference>
<gene>
    <name evidence="1" type="ORF">ABC651_16465</name>
</gene>
<proteinExistence type="predicted"/>
<accession>A0ABV3NNB3</accession>
<dbReference type="EMBL" id="JBDGII010000080">
    <property type="protein sequence ID" value="MEW7080560.1"/>
    <property type="molecule type" value="Genomic_DNA"/>
</dbReference>
<evidence type="ECO:0000313" key="1">
    <source>
        <dbReference type="EMBL" id="MEW7080560.1"/>
    </source>
</evidence>
<comment type="caution">
    <text evidence="1">The sequence shown here is derived from an EMBL/GenBank/DDBJ whole genome shotgun (WGS) entry which is preliminary data.</text>
</comment>
<dbReference type="RefSeq" id="WP_367387803.1">
    <property type="nucleotide sequence ID" value="NZ_JBDGII010000080.1"/>
</dbReference>
<protein>
    <submittedName>
        <fullName evidence="1">Uncharacterized protein</fullName>
    </submittedName>
</protein>
<keyword evidence="2" id="KW-1185">Reference proteome</keyword>
<sequence>TLNQFSSASFSLDFYNPLVFKFLPKLSASLPNLGILLIQQALNWLSYPQFDLGDGNGYFFLGVVGLFMAAKIQQHFFIWSSYTSVFAISTDARNRGTFSYG</sequence>